<keyword evidence="3" id="KW-1185">Reference proteome</keyword>
<reference evidence="2 3" key="1">
    <citation type="journal article" date="2014" name="Front. Microbiol.">
        <title>Population and genomic analysis of the genus Halorubrum.</title>
        <authorList>
            <person name="Fullmer M.S."/>
            <person name="Soucy S.M."/>
            <person name="Swithers K.S."/>
            <person name="Makkay A.M."/>
            <person name="Wheeler R."/>
            <person name="Ventosa A."/>
            <person name="Gogarten J.P."/>
            <person name="Papke R.T."/>
        </authorList>
    </citation>
    <scope>NUCLEOTIDE SEQUENCE [LARGE SCALE GENOMIC DNA]</scope>
    <source>
        <strain evidence="2 3">Cb34</strain>
    </source>
</reference>
<evidence type="ECO:0000259" key="1">
    <source>
        <dbReference type="Pfam" id="PF14258"/>
    </source>
</evidence>
<protein>
    <recommendedName>
        <fullName evidence="1">DUF4350 domain-containing protein</fullName>
    </recommendedName>
</protein>
<dbReference type="InterPro" id="IPR025646">
    <property type="entry name" value="DUF4350"/>
</dbReference>
<dbReference type="Proteomes" id="UP000216308">
    <property type="component" value="Unassembled WGS sequence"/>
</dbReference>
<dbReference type="Pfam" id="PF14258">
    <property type="entry name" value="DUF4350"/>
    <property type="match status" value="1"/>
</dbReference>
<dbReference type="AlphaFoldDB" id="A0A256IJA0"/>
<proteinExistence type="predicted"/>
<name>A0A256IJA0_9EURY</name>
<dbReference type="EMBL" id="NHPJ01000082">
    <property type="protein sequence ID" value="OYR56619.1"/>
    <property type="molecule type" value="Genomic_DNA"/>
</dbReference>
<gene>
    <name evidence="2" type="ORF">DJ70_08280</name>
</gene>
<dbReference type="SUPFAM" id="SSF52317">
    <property type="entry name" value="Class I glutamine amidotransferase-like"/>
    <property type="match status" value="1"/>
</dbReference>
<sequence>MRRPALPQLVLYALALVVAVALVVAASTTTAAFGAYNVEWDGTSDFREVADRESDARVVLETSAYETADPDDAVAVALAPTEAYGENDSRYVREFVAAGGTLVVADDVGPHGDRLLGDVGATMRFDGARLRDERSYYRAPSLPVATNVAESPYTVGVGQLTLNGATAVEFANSTAVGNETPATNATAIVTTSPFGYLDRNATGALSPDDELGRYPVVAVESVGDGRVIAVGDPSVFINAMLTEPDNEAFATALLEAGDRTLLDYSHAGDQPPLAVALLEFRSSPAAQVAFGLFGVAAIWRYGRHGAGDTRTVKRRLRAALPRRWRTRLPVWLLGSGSEDDGPAVDEATVLAALRRRYPEWDETRLRRAMTDVLSERDRGGEDE</sequence>
<dbReference type="InterPro" id="IPR029062">
    <property type="entry name" value="Class_I_gatase-like"/>
</dbReference>
<dbReference type="RefSeq" id="WP_094531874.1">
    <property type="nucleotide sequence ID" value="NZ_NHPJ01000082.1"/>
</dbReference>
<evidence type="ECO:0000313" key="3">
    <source>
        <dbReference type="Proteomes" id="UP000216308"/>
    </source>
</evidence>
<evidence type="ECO:0000313" key="2">
    <source>
        <dbReference type="EMBL" id="OYR56619.1"/>
    </source>
</evidence>
<accession>A0A256IJA0</accession>
<organism evidence="2 3">
    <name type="scientific">Halorubrum halodurans</name>
    <dbReference type="NCBI Taxonomy" id="1383851"/>
    <lineage>
        <taxon>Archaea</taxon>
        <taxon>Methanobacteriati</taxon>
        <taxon>Methanobacteriota</taxon>
        <taxon>Stenosarchaea group</taxon>
        <taxon>Halobacteria</taxon>
        <taxon>Halobacteriales</taxon>
        <taxon>Haloferacaceae</taxon>
        <taxon>Halorubrum</taxon>
    </lineage>
</organism>
<comment type="caution">
    <text evidence="2">The sequence shown here is derived from an EMBL/GenBank/DDBJ whole genome shotgun (WGS) entry which is preliminary data.</text>
</comment>
<dbReference type="OrthoDB" id="372296at2157"/>
<feature type="domain" description="DUF4350" evidence="1">
    <location>
        <begin position="36"/>
        <end position="254"/>
    </location>
</feature>